<dbReference type="InterPro" id="IPR050316">
    <property type="entry name" value="Tyrosinase/Hemocyanin"/>
</dbReference>
<evidence type="ECO:0000259" key="14">
    <source>
        <dbReference type="PROSITE" id="PS00498"/>
    </source>
</evidence>
<dbReference type="Gene3D" id="2.60.310.20">
    <property type="match status" value="1"/>
</dbReference>
<dbReference type="InterPro" id="IPR002227">
    <property type="entry name" value="Tyrosinase_Cu-bd"/>
</dbReference>
<comment type="cofactor">
    <cofactor evidence="1">
        <name>Cu(2+)</name>
        <dbReference type="ChEBI" id="CHEBI:29036"/>
    </cofactor>
</comment>
<evidence type="ECO:0000256" key="11">
    <source>
        <dbReference type="SAM" id="MobiDB-lite"/>
    </source>
</evidence>
<dbReference type="SUPFAM" id="SSF48056">
    <property type="entry name" value="Di-copper centre-containing domain"/>
    <property type="match status" value="1"/>
</dbReference>
<dbReference type="PROSITE" id="PS00498">
    <property type="entry name" value="TYROSINASE_2"/>
    <property type="match status" value="1"/>
</dbReference>
<feature type="chain" id="PRO_5028951868" description="tyrosinase" evidence="12">
    <location>
        <begin position="20"/>
        <end position="787"/>
    </location>
</feature>
<keyword evidence="8" id="KW-0470">Melanin biosynthesis</keyword>
<evidence type="ECO:0000256" key="3">
    <source>
        <dbReference type="ARBA" id="ARBA00011906"/>
    </source>
</evidence>
<keyword evidence="7" id="KW-0503">Monooxygenase</keyword>
<evidence type="ECO:0000256" key="12">
    <source>
        <dbReference type="SAM" id="SignalP"/>
    </source>
</evidence>
<dbReference type="EMBL" id="JAABOJ010000045">
    <property type="protein sequence ID" value="KAF3274294.1"/>
    <property type="molecule type" value="Genomic_DNA"/>
</dbReference>
<evidence type="ECO:0000256" key="5">
    <source>
        <dbReference type="ARBA" id="ARBA00023002"/>
    </source>
</evidence>
<evidence type="ECO:0000256" key="2">
    <source>
        <dbReference type="ARBA" id="ARBA00009928"/>
    </source>
</evidence>
<gene>
    <name evidence="15" type="ORF">TWF970_008044</name>
</gene>
<evidence type="ECO:0000256" key="8">
    <source>
        <dbReference type="ARBA" id="ARBA00023101"/>
    </source>
</evidence>
<evidence type="ECO:0000256" key="9">
    <source>
        <dbReference type="ARBA" id="ARBA00048233"/>
    </source>
</evidence>
<feature type="signal peptide" evidence="12">
    <location>
        <begin position="1"/>
        <end position="19"/>
    </location>
</feature>
<evidence type="ECO:0000313" key="16">
    <source>
        <dbReference type="Proteomes" id="UP000474640"/>
    </source>
</evidence>
<proteinExistence type="inferred from homology"/>
<dbReference type="PANTHER" id="PTHR11474:SF76">
    <property type="entry name" value="SHKT DOMAIN-CONTAINING PROTEIN"/>
    <property type="match status" value="1"/>
</dbReference>
<feature type="compositionally biased region" description="Low complexity" evidence="11">
    <location>
        <begin position="733"/>
        <end position="752"/>
    </location>
</feature>
<feature type="domain" description="Tyrosinase copper-binding" evidence="14">
    <location>
        <begin position="400"/>
        <end position="411"/>
    </location>
</feature>
<dbReference type="PRINTS" id="PR00092">
    <property type="entry name" value="TYROSINASE"/>
</dbReference>
<dbReference type="InterPro" id="IPR008922">
    <property type="entry name" value="Di-copper_centre_dom_sf"/>
</dbReference>
<feature type="compositionally biased region" description="Low complexity" evidence="11">
    <location>
        <begin position="762"/>
        <end position="780"/>
    </location>
</feature>
<dbReference type="OrthoDB" id="1658288at2759"/>
<dbReference type="InterPro" id="IPR041640">
    <property type="entry name" value="Tyrosinase_C"/>
</dbReference>
<evidence type="ECO:0000256" key="7">
    <source>
        <dbReference type="ARBA" id="ARBA00023033"/>
    </source>
</evidence>
<dbReference type="Proteomes" id="UP000474640">
    <property type="component" value="Unassembled WGS sequence"/>
</dbReference>
<dbReference type="GO" id="GO:0042438">
    <property type="term" value="P:melanin biosynthetic process"/>
    <property type="evidence" value="ECO:0007669"/>
    <property type="project" value="UniProtKB-KW"/>
</dbReference>
<dbReference type="GO" id="GO:0004503">
    <property type="term" value="F:tyrosinase activity"/>
    <property type="evidence" value="ECO:0007669"/>
    <property type="project" value="UniProtKB-EC"/>
</dbReference>
<dbReference type="PANTHER" id="PTHR11474">
    <property type="entry name" value="TYROSINASE FAMILY MEMBER"/>
    <property type="match status" value="1"/>
</dbReference>
<dbReference type="Pfam" id="PF18132">
    <property type="entry name" value="Tyrosinase_C"/>
    <property type="match status" value="1"/>
</dbReference>
<dbReference type="EC" id="1.14.18.1" evidence="3"/>
<feature type="region of interest" description="Disordered" evidence="11">
    <location>
        <begin position="692"/>
        <end position="719"/>
    </location>
</feature>
<dbReference type="GO" id="GO:0046872">
    <property type="term" value="F:metal ion binding"/>
    <property type="evidence" value="ECO:0007669"/>
    <property type="project" value="UniProtKB-KW"/>
</dbReference>
<feature type="region of interest" description="Disordered" evidence="11">
    <location>
        <begin position="733"/>
        <end position="787"/>
    </location>
</feature>
<dbReference type="AlphaFoldDB" id="A0A7C8V1V3"/>
<dbReference type="PROSITE" id="PS00497">
    <property type="entry name" value="TYROSINASE_1"/>
    <property type="match status" value="1"/>
</dbReference>
<evidence type="ECO:0000259" key="13">
    <source>
        <dbReference type="PROSITE" id="PS00497"/>
    </source>
</evidence>
<evidence type="ECO:0000256" key="6">
    <source>
        <dbReference type="ARBA" id="ARBA00023008"/>
    </source>
</evidence>
<keyword evidence="6" id="KW-0186">Copper</keyword>
<evidence type="ECO:0000256" key="1">
    <source>
        <dbReference type="ARBA" id="ARBA00001973"/>
    </source>
</evidence>
<comment type="similarity">
    <text evidence="2">Belongs to the tyrosinase family.</text>
</comment>
<protein>
    <recommendedName>
        <fullName evidence="3">tyrosinase</fullName>
        <ecNumber evidence="3">1.14.18.1</ecNumber>
    </recommendedName>
</protein>
<keyword evidence="5" id="KW-0560">Oxidoreductase</keyword>
<keyword evidence="12" id="KW-0732">Signal</keyword>
<reference evidence="15 16" key="1">
    <citation type="submission" date="2020-01" db="EMBL/GenBank/DDBJ databases">
        <authorList>
            <person name="Palmer J.M."/>
        </authorList>
    </citation>
    <scope>NUCLEOTIDE SEQUENCE [LARGE SCALE GENOMIC DNA]</scope>
    <source>
        <strain evidence="15 16">TWF970</strain>
    </source>
</reference>
<evidence type="ECO:0000313" key="15">
    <source>
        <dbReference type="EMBL" id="KAF3274294.1"/>
    </source>
</evidence>
<organism evidence="15 16">
    <name type="scientific">Orbilia oligospora</name>
    <name type="common">Nematode-trapping fungus</name>
    <name type="synonym">Arthrobotrys oligospora</name>
    <dbReference type="NCBI Taxonomy" id="2813651"/>
    <lineage>
        <taxon>Eukaryota</taxon>
        <taxon>Fungi</taxon>
        <taxon>Dikarya</taxon>
        <taxon>Ascomycota</taxon>
        <taxon>Pezizomycotina</taxon>
        <taxon>Orbiliomycetes</taxon>
        <taxon>Orbiliales</taxon>
        <taxon>Orbiliaceae</taxon>
        <taxon>Orbilia</taxon>
    </lineage>
</organism>
<name>A0A7C8V1V3_ORBOL</name>
<evidence type="ECO:0000256" key="4">
    <source>
        <dbReference type="ARBA" id="ARBA00022723"/>
    </source>
</evidence>
<accession>A0A7C8V1V3</accession>
<dbReference type="Pfam" id="PF00264">
    <property type="entry name" value="Tyrosinase"/>
    <property type="match status" value="1"/>
</dbReference>
<keyword evidence="4" id="KW-0479">Metal-binding</keyword>
<evidence type="ECO:0000256" key="10">
    <source>
        <dbReference type="ARBA" id="ARBA00048881"/>
    </source>
</evidence>
<comment type="catalytic activity">
    <reaction evidence="10">
        <text>L-tyrosine + O2 = L-dopaquinone + H2O</text>
        <dbReference type="Rhea" id="RHEA:18117"/>
        <dbReference type="ChEBI" id="CHEBI:15377"/>
        <dbReference type="ChEBI" id="CHEBI:15379"/>
        <dbReference type="ChEBI" id="CHEBI:57924"/>
        <dbReference type="ChEBI" id="CHEBI:58315"/>
        <dbReference type="EC" id="1.14.18.1"/>
    </reaction>
</comment>
<comment type="caution">
    <text evidence="15">The sequence shown here is derived from an EMBL/GenBank/DDBJ whole genome shotgun (WGS) entry which is preliminary data.</text>
</comment>
<comment type="catalytic activity">
    <reaction evidence="9">
        <text>2 L-dopa + O2 = 2 L-dopaquinone + 2 H2O</text>
        <dbReference type="Rhea" id="RHEA:34287"/>
        <dbReference type="ChEBI" id="CHEBI:15377"/>
        <dbReference type="ChEBI" id="CHEBI:15379"/>
        <dbReference type="ChEBI" id="CHEBI:57504"/>
        <dbReference type="ChEBI" id="CHEBI:57924"/>
        <dbReference type="EC" id="1.14.18.1"/>
    </reaction>
</comment>
<feature type="compositionally biased region" description="Low complexity" evidence="11">
    <location>
        <begin position="704"/>
        <end position="719"/>
    </location>
</feature>
<dbReference type="Gene3D" id="1.10.1280.10">
    <property type="entry name" value="Di-copper center containing domain from catechol oxidase"/>
    <property type="match status" value="1"/>
</dbReference>
<feature type="domain" description="Tyrosinase copper-binding" evidence="13">
    <location>
        <begin position="166"/>
        <end position="183"/>
    </location>
</feature>
<sequence>MKISTLVSVAVATVQFGHAAPFSPPGPGGDFGPIEVRGVGHLHDNFLKKRAIDSQNQMTDTNKGLVGGIEAGNVGNRMVNRREIRELAAYAVAGDNIPGRVYDLYILALRRTMTRSPADKNSWWQLAGIHGRPFVPWNNRQPGTRGSALISDPANGAFTGTGYCTHGSTLFPTWHRPYLAYVEEVLWASAALEVRPALAPKAPNGWNQKDWDEERVKWERALEQLRIPYWDWGLDNADLPPQAYARTHKFKYFPARKEKDFPEWENPLYTFKFNPNTYNAGSNFGNDRFRNWFRTLRHPPTEVPGVGDNINECRATLRQNGNNVRQQVHELLLRSLPSDKQANIREPGKINTASDPARWGAFSNRVGNNGASVESIHDGIHVWVGGPYGHMTSVPYSSFDPVFFLHHTNVDRLFAIWQAVNPKSYVTPQQNGGGTYGVPSNQIDDGNSPLEPWLTRAGWRFNSNTVRYTETFGYGYEEVPRHDYTNSPTGLRRFAMEAVHRLYANSVTSSSKRKRDLYTSEENQGLDNSIVNNKYYEWRVDVATDRAALNGSYAVHFFLGKPDRDYNKWTSQPEFVGDYVVFTHNMEAPPGTDSATINTEITGSVPLTDAMVHSFGQNLTSLNPSDAKPFLIKNLRWRVTDSTGRPVRARNVKGLKVSVSISHTTLATDETPWTQYGEWTFLTDIARRIGKDGGPDKVGIPDLSSTSTTVAPTTTEAPAYNTDLPTLVTLTTSSAEEPTTEAVATEAPTSVAEDVEEIPTPTSADATESTVEASSTVSADDSSPTDD</sequence>